<dbReference type="Gene3D" id="3.60.10.10">
    <property type="entry name" value="Endonuclease/exonuclease/phosphatase"/>
    <property type="match status" value="1"/>
</dbReference>
<keyword evidence="3" id="KW-1185">Reference proteome</keyword>
<sequence length="310" mass="34764">MATLTPASESPSGEGTINVPRSDCLSVDDPKCFDTPLNFFFINFCNIRGLRSNFQSVEHHLSSSKPHLLFLTETQVSEATDSSPFSVPSYFLYPHFRSKAGCCVYVRNDLTCSCAHTLESSHFSTIWLRLQTHSHSKFICAVYLSPNSSDYKKFFDYLTSKVEHILTLFPFAEISILGDFSVHHQLWLSSPFTDHPGELAYNFAILHDLEQLVQHPTRIPDRLGDTPNILDLFLTSNPSAYAVTLSTPLGSSDHNLISLSCPITPIPPQDPPKRSFSHPPQLLTLYKGLIRPCMEYDFTCLGGVPLMLLF</sequence>
<dbReference type="EMBL" id="JARAKH010000044">
    <property type="protein sequence ID" value="KAK8378767.1"/>
    <property type="molecule type" value="Genomic_DNA"/>
</dbReference>
<feature type="domain" description="Endonuclease/exonuclease/phosphatase" evidence="1">
    <location>
        <begin position="139"/>
        <end position="257"/>
    </location>
</feature>
<dbReference type="GO" id="GO:0003824">
    <property type="term" value="F:catalytic activity"/>
    <property type="evidence" value="ECO:0007669"/>
    <property type="project" value="InterPro"/>
</dbReference>
<comment type="caution">
    <text evidence="2">The sequence shown here is derived from an EMBL/GenBank/DDBJ whole genome shotgun (WGS) entry which is preliminary data.</text>
</comment>
<dbReference type="InterPro" id="IPR036691">
    <property type="entry name" value="Endo/exonu/phosph_ase_sf"/>
</dbReference>
<protein>
    <recommendedName>
        <fullName evidence="1">Endonuclease/exonuclease/phosphatase domain-containing protein</fullName>
    </recommendedName>
</protein>
<proteinExistence type="predicted"/>
<dbReference type="Proteomes" id="UP001487740">
    <property type="component" value="Unassembled WGS sequence"/>
</dbReference>
<gene>
    <name evidence="2" type="ORF">O3P69_009468</name>
</gene>
<evidence type="ECO:0000313" key="3">
    <source>
        <dbReference type="Proteomes" id="UP001487740"/>
    </source>
</evidence>
<dbReference type="PANTHER" id="PTHR47510:SF3">
    <property type="entry name" value="ENDO_EXONUCLEASE_PHOSPHATASE DOMAIN-CONTAINING PROTEIN"/>
    <property type="match status" value="1"/>
</dbReference>
<evidence type="ECO:0000259" key="1">
    <source>
        <dbReference type="Pfam" id="PF14529"/>
    </source>
</evidence>
<dbReference type="AlphaFoldDB" id="A0AAW0SVQ4"/>
<reference evidence="2 3" key="1">
    <citation type="submission" date="2023-03" db="EMBL/GenBank/DDBJ databases">
        <title>High-quality genome of Scylla paramamosain provides insights in environmental adaptation.</title>
        <authorList>
            <person name="Zhang L."/>
        </authorList>
    </citation>
    <scope>NUCLEOTIDE SEQUENCE [LARGE SCALE GENOMIC DNA]</scope>
    <source>
        <strain evidence="2">LZ_2023a</strain>
        <tissue evidence="2">Muscle</tissue>
    </source>
</reference>
<organism evidence="2 3">
    <name type="scientific">Scylla paramamosain</name>
    <name type="common">Mud crab</name>
    <dbReference type="NCBI Taxonomy" id="85552"/>
    <lineage>
        <taxon>Eukaryota</taxon>
        <taxon>Metazoa</taxon>
        <taxon>Ecdysozoa</taxon>
        <taxon>Arthropoda</taxon>
        <taxon>Crustacea</taxon>
        <taxon>Multicrustacea</taxon>
        <taxon>Malacostraca</taxon>
        <taxon>Eumalacostraca</taxon>
        <taxon>Eucarida</taxon>
        <taxon>Decapoda</taxon>
        <taxon>Pleocyemata</taxon>
        <taxon>Brachyura</taxon>
        <taxon>Eubrachyura</taxon>
        <taxon>Portunoidea</taxon>
        <taxon>Portunidae</taxon>
        <taxon>Portuninae</taxon>
        <taxon>Scylla</taxon>
    </lineage>
</organism>
<dbReference type="InterPro" id="IPR005135">
    <property type="entry name" value="Endo/exonuclease/phosphatase"/>
</dbReference>
<dbReference type="Pfam" id="PF14529">
    <property type="entry name" value="Exo_endo_phos_2"/>
    <property type="match status" value="1"/>
</dbReference>
<dbReference type="PANTHER" id="PTHR47510">
    <property type="entry name" value="REVERSE TRANSCRIPTASE DOMAIN-CONTAINING PROTEIN"/>
    <property type="match status" value="1"/>
</dbReference>
<accession>A0AAW0SVQ4</accession>
<evidence type="ECO:0000313" key="2">
    <source>
        <dbReference type="EMBL" id="KAK8378767.1"/>
    </source>
</evidence>
<dbReference type="SUPFAM" id="SSF56219">
    <property type="entry name" value="DNase I-like"/>
    <property type="match status" value="1"/>
</dbReference>
<name>A0AAW0SVQ4_SCYPA</name>